<keyword evidence="6" id="KW-0472">Membrane</keyword>
<feature type="coiled-coil region" evidence="8">
    <location>
        <begin position="377"/>
        <end position="404"/>
    </location>
</feature>
<evidence type="ECO:0000256" key="9">
    <source>
        <dbReference type="SAM" id="MobiDB-lite"/>
    </source>
</evidence>
<dbReference type="GO" id="GO:0000032">
    <property type="term" value="P:cell wall mannoprotein biosynthetic process"/>
    <property type="evidence" value="ECO:0007669"/>
    <property type="project" value="TreeGrafter"/>
</dbReference>
<dbReference type="PhylomeDB" id="A0A060TA18"/>
<dbReference type="GO" id="GO:0006487">
    <property type="term" value="P:protein N-linked glycosylation"/>
    <property type="evidence" value="ECO:0007669"/>
    <property type="project" value="TreeGrafter"/>
</dbReference>
<reference evidence="10" key="2">
    <citation type="submission" date="2014-06" db="EMBL/GenBank/DDBJ databases">
        <title>The complete genome of Blastobotrys (Arxula) adeninivorans LS3 - a yeast of biotechnological interest.</title>
        <authorList>
            <person name="Kunze G."/>
            <person name="Gaillardin C."/>
            <person name="Czernicka M."/>
            <person name="Durrens P."/>
            <person name="Martin T."/>
            <person name="Boer E."/>
            <person name="Gabaldon T."/>
            <person name="Cruz J."/>
            <person name="Talla E."/>
            <person name="Marck C."/>
            <person name="Goffeau A."/>
            <person name="Barbe V."/>
            <person name="Baret P."/>
            <person name="Baronian K."/>
            <person name="Beier S."/>
            <person name="Bleykasten C."/>
            <person name="Bode R."/>
            <person name="Casaregola S."/>
            <person name="Despons L."/>
            <person name="Fairhead C."/>
            <person name="Giersberg M."/>
            <person name="Gierski P."/>
            <person name="Hahnel U."/>
            <person name="Hartmann A."/>
            <person name="Jankowska D."/>
            <person name="Jubin C."/>
            <person name="Jung P."/>
            <person name="Lafontaine I."/>
            <person name="Leh-Louis V."/>
            <person name="Lemaire M."/>
            <person name="Marcet-Houben M."/>
            <person name="Mascher M."/>
            <person name="Morel G."/>
            <person name="Richard G.-F."/>
            <person name="Riechen J."/>
            <person name="Sacerdot C."/>
            <person name="Sarkar A."/>
            <person name="Savel G."/>
            <person name="Schacherer J."/>
            <person name="Sherman D."/>
            <person name="Straub M.-L."/>
            <person name="Stein N."/>
            <person name="Thierry A."/>
            <person name="Trautwein-Schult A."/>
            <person name="Westhof E."/>
            <person name="Worch S."/>
            <person name="Dujon B."/>
            <person name="Souciet J.-L."/>
            <person name="Wincker P."/>
            <person name="Scholz U."/>
            <person name="Neuveglise N."/>
        </authorList>
    </citation>
    <scope>NUCLEOTIDE SEQUENCE</scope>
    <source>
        <strain evidence="10">LS3</strain>
    </source>
</reference>
<name>A0A060TA18_BLAAD</name>
<evidence type="ECO:0000256" key="4">
    <source>
        <dbReference type="ARBA" id="ARBA00022989"/>
    </source>
</evidence>
<accession>A0A060TA18</accession>
<evidence type="ECO:0000313" key="10">
    <source>
        <dbReference type="EMBL" id="CDP37634.1"/>
    </source>
</evidence>
<evidence type="ECO:0000256" key="5">
    <source>
        <dbReference type="ARBA" id="ARBA00023034"/>
    </source>
</evidence>
<dbReference type="FunFam" id="3.90.550.10:FF:000017">
    <property type="entry name" value="Mannan polymerase II complex ANP1 subunit"/>
    <property type="match status" value="1"/>
</dbReference>
<proteinExistence type="inferred from homology"/>
<sequence>MNLRIVPGLGHKDLPKYEPRQNYEPRSKYHHNPGRSGRVARNIVLSVLTLLCFVVFINDDVKSTVVGLGSSPVPGTENVYFYDLNDFEGHPNGRDHDERLLICVPLRNAEPVLPMLFEHLHNMTYPHHLTDLAFLVSDTDDNTMTVLKRLLDESLKKNAPGGPFNQGTILEKDFGQVIGQGFDDRHGVKVQGARRKLMGKARNWLLSASLQPYHTWVYWRDADIETAPTTIIEDLMKHNQDVIVPNVWRPLPEWLGSEQPYDLNSWQESGAALELAKTLDEDEVIVEGYAEYATWRPHLAYFRDANGNVDDLIELDGIGGVSILARSKVFRHGANFPGFAFENHAETEAFGKMSRKMGFKVGGLLHYTVWHQYEPSEDDLKKMKEMEEAKLKKTEKKKANKNVNA</sequence>
<reference evidence="10" key="1">
    <citation type="submission" date="2014-02" db="EMBL/GenBank/DDBJ databases">
        <authorList>
            <person name="Genoscope - CEA"/>
        </authorList>
    </citation>
    <scope>NUCLEOTIDE SEQUENCE</scope>
    <source>
        <strain evidence="10">LS3</strain>
    </source>
</reference>
<evidence type="ECO:0000256" key="1">
    <source>
        <dbReference type="ARBA" id="ARBA00004323"/>
    </source>
</evidence>
<comment type="similarity">
    <text evidence="7">Belongs to the ANP1/MMN9/VAN1 family.</text>
</comment>
<dbReference type="InterPro" id="IPR052086">
    <property type="entry name" value="Mannan_Polymerase_Subunit"/>
</dbReference>
<keyword evidence="5" id="KW-0333">Golgi apparatus</keyword>
<keyword evidence="3" id="KW-0735">Signal-anchor</keyword>
<feature type="compositionally biased region" description="Basic and acidic residues" evidence="9">
    <location>
        <begin position="10"/>
        <end position="27"/>
    </location>
</feature>
<dbReference type="GO" id="GO:0000136">
    <property type="term" value="C:mannan polymerase complex"/>
    <property type="evidence" value="ECO:0007669"/>
    <property type="project" value="TreeGrafter"/>
</dbReference>
<evidence type="ECO:0000256" key="7">
    <source>
        <dbReference type="ARBA" id="ARBA00037964"/>
    </source>
</evidence>
<dbReference type="SUPFAM" id="SSF53448">
    <property type="entry name" value="Nucleotide-diphospho-sugar transferases"/>
    <property type="match status" value="1"/>
</dbReference>
<dbReference type="InterPro" id="IPR029044">
    <property type="entry name" value="Nucleotide-diphossugar_trans"/>
</dbReference>
<gene>
    <name evidence="10" type="ORF">GNLVRS02_ARAD1D15928g</name>
</gene>
<protein>
    <submittedName>
        <fullName evidence="10">ARAD1D15928p</fullName>
    </submittedName>
</protein>
<keyword evidence="4" id="KW-1133">Transmembrane helix</keyword>
<dbReference type="Gene3D" id="3.90.550.10">
    <property type="entry name" value="Spore Coat Polysaccharide Biosynthesis Protein SpsA, Chain A"/>
    <property type="match status" value="1"/>
</dbReference>
<dbReference type="EMBL" id="HG937694">
    <property type="protein sequence ID" value="CDP37634.1"/>
    <property type="molecule type" value="Genomic_DNA"/>
</dbReference>
<dbReference type="PANTHER" id="PTHR43083:SF2">
    <property type="entry name" value="MANNAN POLYMERASE II COMPLEX ANP1 SUBUNIT"/>
    <property type="match status" value="1"/>
</dbReference>
<dbReference type="PANTHER" id="PTHR43083">
    <property type="entry name" value="MANNAN POLYMERASE II"/>
    <property type="match status" value="1"/>
</dbReference>
<evidence type="ECO:0000256" key="2">
    <source>
        <dbReference type="ARBA" id="ARBA00022692"/>
    </source>
</evidence>
<evidence type="ECO:0000256" key="3">
    <source>
        <dbReference type="ARBA" id="ARBA00022968"/>
    </source>
</evidence>
<keyword evidence="8" id="KW-0175">Coiled coil</keyword>
<feature type="region of interest" description="Disordered" evidence="9">
    <location>
        <begin position="1"/>
        <end position="34"/>
    </location>
</feature>
<comment type="subcellular location">
    <subcellularLocation>
        <location evidence="1">Golgi apparatus membrane</location>
        <topology evidence="1">Single-pass type II membrane protein</topology>
    </subcellularLocation>
</comment>
<organism evidence="10">
    <name type="scientific">Blastobotrys adeninivorans</name>
    <name type="common">Yeast</name>
    <name type="synonym">Arxula adeninivorans</name>
    <dbReference type="NCBI Taxonomy" id="409370"/>
    <lineage>
        <taxon>Eukaryota</taxon>
        <taxon>Fungi</taxon>
        <taxon>Dikarya</taxon>
        <taxon>Ascomycota</taxon>
        <taxon>Saccharomycotina</taxon>
        <taxon>Dipodascomycetes</taxon>
        <taxon>Dipodascales</taxon>
        <taxon>Trichomonascaceae</taxon>
        <taxon>Blastobotrys</taxon>
    </lineage>
</organism>
<keyword evidence="2" id="KW-0812">Transmembrane</keyword>
<evidence type="ECO:0000256" key="6">
    <source>
        <dbReference type="ARBA" id="ARBA00023136"/>
    </source>
</evidence>
<dbReference type="GO" id="GO:0000009">
    <property type="term" value="F:alpha-1,6-mannosyltransferase activity"/>
    <property type="evidence" value="ECO:0007669"/>
    <property type="project" value="TreeGrafter"/>
</dbReference>
<dbReference type="Pfam" id="PF03452">
    <property type="entry name" value="Anp1"/>
    <property type="match status" value="1"/>
</dbReference>
<dbReference type="AlphaFoldDB" id="A0A060TA18"/>
<evidence type="ECO:0000256" key="8">
    <source>
        <dbReference type="SAM" id="Coils"/>
    </source>
</evidence>